<dbReference type="PROSITE" id="PS51123">
    <property type="entry name" value="OMPA_2"/>
    <property type="match status" value="1"/>
</dbReference>
<sequence length="340" mass="35223">MTFNQTLMRALAGALLVTAGTLPAIAQQTFSNPQPPVTQAAAPGTAPTARAGTQPGKVFGQSYAPVGQVGPQQAQIVYYRDASAGAGRSAAADVYVDGELQTALLPNGYSIFCVKPGQHMLGAYIQDAPLYKGKTTGRSGAELKGGMTYFVKVGPAGSNDAPIMVPRNEAEAQLQGMRAQMHVLSRASAVEACDPASIPVTAAPVAQPVAAKEYTLKGDTLFAFGKSGNRDMTVTGHAAIAHLAEQIRAENTSLQAVTVIGHADLIGSAAAAQKLGEQRAMTVRRMLIEQGIPAQKITAESAGNSDPVVADCSGTMQQKIACNEPNRRVVVQLSLSGPAR</sequence>
<evidence type="ECO:0000256" key="2">
    <source>
        <dbReference type="SAM" id="MobiDB-lite"/>
    </source>
</evidence>
<dbReference type="PANTHER" id="PTHR30329:SF21">
    <property type="entry name" value="LIPOPROTEIN YIAD-RELATED"/>
    <property type="match status" value="1"/>
</dbReference>
<dbReference type="GO" id="GO:0016020">
    <property type="term" value="C:membrane"/>
    <property type="evidence" value="ECO:0007669"/>
    <property type="project" value="UniProtKB-UniRule"/>
</dbReference>
<dbReference type="CDD" id="cd07185">
    <property type="entry name" value="OmpA_C-like"/>
    <property type="match status" value="1"/>
</dbReference>
<proteinExistence type="predicted"/>
<dbReference type="EMBL" id="FNKX01000002">
    <property type="protein sequence ID" value="SDR55814.1"/>
    <property type="molecule type" value="Genomic_DNA"/>
</dbReference>
<evidence type="ECO:0000313" key="6">
    <source>
        <dbReference type="EMBL" id="SDR55832.1"/>
    </source>
</evidence>
<dbReference type="Proteomes" id="UP000199365">
    <property type="component" value="Unassembled WGS sequence"/>
</dbReference>
<feature type="chain" id="PRO_5011394355" evidence="3">
    <location>
        <begin position="27"/>
        <end position="340"/>
    </location>
</feature>
<dbReference type="InterPro" id="IPR050330">
    <property type="entry name" value="Bact_OuterMem_StrucFunc"/>
</dbReference>
<keyword evidence="3" id="KW-0732">Signal</keyword>
<feature type="compositionally biased region" description="Low complexity" evidence="2">
    <location>
        <begin position="37"/>
        <end position="54"/>
    </location>
</feature>
<protein>
    <submittedName>
        <fullName evidence="5">OmpA-OmpF porin, OOP family</fullName>
    </submittedName>
</protein>
<accession>A0A1H1K0R0</accession>
<dbReference type="EMBL" id="FNKX01000002">
    <property type="protein sequence ID" value="SDR55832.1"/>
    <property type="molecule type" value="Genomic_DNA"/>
</dbReference>
<dbReference type="InterPro" id="IPR006665">
    <property type="entry name" value="OmpA-like"/>
</dbReference>
<evidence type="ECO:0000313" key="5">
    <source>
        <dbReference type="EMBL" id="SDR55814.1"/>
    </source>
</evidence>
<keyword evidence="7" id="KW-1185">Reference proteome</keyword>
<dbReference type="InterPro" id="IPR036737">
    <property type="entry name" value="OmpA-like_sf"/>
</dbReference>
<evidence type="ECO:0000256" key="3">
    <source>
        <dbReference type="SAM" id="SignalP"/>
    </source>
</evidence>
<dbReference type="Pfam" id="PF00691">
    <property type="entry name" value="OmpA"/>
    <property type="match status" value="1"/>
</dbReference>
<evidence type="ECO:0000259" key="4">
    <source>
        <dbReference type="PROSITE" id="PS51123"/>
    </source>
</evidence>
<dbReference type="Gene3D" id="3.30.1330.60">
    <property type="entry name" value="OmpA-like domain"/>
    <property type="match status" value="1"/>
</dbReference>
<dbReference type="SUPFAM" id="SSF103088">
    <property type="entry name" value="OmpA-like"/>
    <property type="match status" value="1"/>
</dbReference>
<evidence type="ECO:0000256" key="1">
    <source>
        <dbReference type="PROSITE-ProRule" id="PRU00473"/>
    </source>
</evidence>
<evidence type="ECO:0000313" key="7">
    <source>
        <dbReference type="Proteomes" id="UP000199365"/>
    </source>
</evidence>
<keyword evidence="1" id="KW-0472">Membrane</keyword>
<dbReference type="AlphaFoldDB" id="A0A1H1K0R0"/>
<dbReference type="PANTHER" id="PTHR30329">
    <property type="entry name" value="STATOR ELEMENT OF FLAGELLAR MOTOR COMPLEX"/>
    <property type="match status" value="1"/>
</dbReference>
<dbReference type="STRING" id="157910.SAMN05445850_6179"/>
<feature type="region of interest" description="Disordered" evidence="2">
    <location>
        <begin position="31"/>
        <end position="54"/>
    </location>
</feature>
<organism evidence="5 7">
    <name type="scientific">Paraburkholderia tuberum</name>
    <dbReference type="NCBI Taxonomy" id="157910"/>
    <lineage>
        <taxon>Bacteria</taxon>
        <taxon>Pseudomonadati</taxon>
        <taxon>Pseudomonadota</taxon>
        <taxon>Betaproteobacteria</taxon>
        <taxon>Burkholderiales</taxon>
        <taxon>Burkholderiaceae</taxon>
        <taxon>Paraburkholderia</taxon>
    </lineage>
</organism>
<feature type="domain" description="OmpA-like" evidence="4">
    <location>
        <begin position="209"/>
        <end position="337"/>
    </location>
</feature>
<feature type="signal peptide" evidence="3">
    <location>
        <begin position="1"/>
        <end position="26"/>
    </location>
</feature>
<gene>
    <name evidence="5" type="ORF">SAMN05445850_6179</name>
    <name evidence="6" type="ORF">SAMN05445850_6184</name>
</gene>
<reference evidence="5" key="2">
    <citation type="submission" date="2016-10" db="EMBL/GenBank/DDBJ databases">
        <authorList>
            <person name="de Groot N.N."/>
        </authorList>
    </citation>
    <scope>NUCLEOTIDE SEQUENCE [LARGE SCALE GENOMIC DNA]</scope>
    <source>
        <strain evidence="5">DUS833</strain>
    </source>
</reference>
<name>A0A1H1K0R0_9BURK</name>
<reference evidence="7" key="1">
    <citation type="submission" date="2016-10" db="EMBL/GenBank/DDBJ databases">
        <authorList>
            <person name="Varghese N."/>
            <person name="Submissions S."/>
        </authorList>
    </citation>
    <scope>NUCLEOTIDE SEQUENCE [LARGE SCALE GENOMIC DNA]</scope>
    <source>
        <strain evidence="7">DUS833</strain>
    </source>
</reference>
<dbReference type="RefSeq" id="WP_090809575.1">
    <property type="nucleotide sequence ID" value="NZ_FNKX01000002.1"/>
</dbReference>